<keyword evidence="1" id="KW-0418">Kinase</keyword>
<dbReference type="SMART" id="SM00855">
    <property type="entry name" value="PGAM"/>
    <property type="match status" value="1"/>
</dbReference>
<accession>A0A5J6MBV8</accession>
<dbReference type="PANTHER" id="PTHR48100">
    <property type="entry name" value="BROAD-SPECIFICITY PHOSPHATASE YOR283W-RELATED"/>
    <property type="match status" value="1"/>
</dbReference>
<dbReference type="InterPro" id="IPR013078">
    <property type="entry name" value="His_Pase_superF_clade-1"/>
</dbReference>
<dbReference type="Gene3D" id="3.40.50.1240">
    <property type="entry name" value="Phosphoglycerate mutase-like"/>
    <property type="match status" value="1"/>
</dbReference>
<dbReference type="RefSeq" id="WP_151175278.1">
    <property type="nucleotide sequence ID" value="NZ_CP042906.1"/>
</dbReference>
<dbReference type="Pfam" id="PF00300">
    <property type="entry name" value="His_Phos_1"/>
    <property type="match status" value="1"/>
</dbReference>
<sequence length="219" mass="23243">MTVPITRWWWIRHAPVTSHGGRIYGQSDVPANCANLASFAGLARLLPTDAAWIASHLARTHQTAAAIFAAAGKPMPALLVEPLLAEQHFGDWQGLTHDELAARRDGAWHRFWLAPAKLAPPGGESFVEVIARVGTAVERLTAAHQGRDIIAVAHGGTIRAALALALGLEPERALGFVIDNCSLTRIDHIGASASSDDTASAASWRVATVNQPPVIADRG</sequence>
<keyword evidence="2" id="KW-1185">Reference proteome</keyword>
<dbReference type="KEGG" id="htq:FRZ44_00340"/>
<evidence type="ECO:0000313" key="1">
    <source>
        <dbReference type="EMBL" id="QEX14759.1"/>
    </source>
</evidence>
<name>A0A5J6MBV8_9PROT</name>
<dbReference type="PANTHER" id="PTHR48100:SF1">
    <property type="entry name" value="HISTIDINE PHOSPHATASE FAMILY PROTEIN-RELATED"/>
    <property type="match status" value="1"/>
</dbReference>
<keyword evidence="1" id="KW-0808">Transferase</keyword>
<proteinExistence type="predicted"/>
<dbReference type="OrthoDB" id="8347407at2"/>
<protein>
    <submittedName>
        <fullName evidence="1">Phosphoglycerate kinase</fullName>
    </submittedName>
</protein>
<dbReference type="SUPFAM" id="SSF53254">
    <property type="entry name" value="Phosphoglycerate mutase-like"/>
    <property type="match status" value="1"/>
</dbReference>
<dbReference type="AlphaFoldDB" id="A0A5J6MBV8"/>
<gene>
    <name evidence="1" type="ORF">FRZ44_00340</name>
</gene>
<evidence type="ECO:0000313" key="2">
    <source>
        <dbReference type="Proteomes" id="UP000326202"/>
    </source>
</evidence>
<dbReference type="Proteomes" id="UP000326202">
    <property type="component" value="Chromosome"/>
</dbReference>
<dbReference type="InterPro" id="IPR029033">
    <property type="entry name" value="His_PPase_superfam"/>
</dbReference>
<reference evidence="1 2" key="1">
    <citation type="submission" date="2019-08" db="EMBL/GenBank/DDBJ databases">
        <title>Hyperibacter terrae gen. nov., sp. nov. and Hyperibacter viscosus sp. nov., two new members in the family Rhodospirillaceae isolated from the rhizosphere of Hypericum perforatum.</title>
        <authorList>
            <person name="Noviana Z."/>
        </authorList>
    </citation>
    <scope>NUCLEOTIDE SEQUENCE [LARGE SCALE GENOMIC DNA]</scope>
    <source>
        <strain evidence="1 2">R5913</strain>
    </source>
</reference>
<dbReference type="EMBL" id="CP042906">
    <property type="protein sequence ID" value="QEX14759.1"/>
    <property type="molecule type" value="Genomic_DNA"/>
</dbReference>
<dbReference type="InterPro" id="IPR050275">
    <property type="entry name" value="PGM_Phosphatase"/>
</dbReference>
<dbReference type="GO" id="GO:0005737">
    <property type="term" value="C:cytoplasm"/>
    <property type="evidence" value="ECO:0007669"/>
    <property type="project" value="TreeGrafter"/>
</dbReference>
<organism evidence="1 2">
    <name type="scientific">Hypericibacter terrae</name>
    <dbReference type="NCBI Taxonomy" id="2602015"/>
    <lineage>
        <taxon>Bacteria</taxon>
        <taxon>Pseudomonadati</taxon>
        <taxon>Pseudomonadota</taxon>
        <taxon>Alphaproteobacteria</taxon>
        <taxon>Rhodospirillales</taxon>
        <taxon>Dongiaceae</taxon>
        <taxon>Hypericibacter</taxon>
    </lineage>
</organism>
<dbReference type="GO" id="GO:0016791">
    <property type="term" value="F:phosphatase activity"/>
    <property type="evidence" value="ECO:0007669"/>
    <property type="project" value="TreeGrafter"/>
</dbReference>
<dbReference type="GO" id="GO:0016301">
    <property type="term" value="F:kinase activity"/>
    <property type="evidence" value="ECO:0007669"/>
    <property type="project" value="UniProtKB-KW"/>
</dbReference>